<organism evidence="1 2">
    <name type="scientific">Colletotrichum abscissum</name>
    <dbReference type="NCBI Taxonomy" id="1671311"/>
    <lineage>
        <taxon>Eukaryota</taxon>
        <taxon>Fungi</taxon>
        <taxon>Dikarya</taxon>
        <taxon>Ascomycota</taxon>
        <taxon>Pezizomycotina</taxon>
        <taxon>Sordariomycetes</taxon>
        <taxon>Hypocreomycetidae</taxon>
        <taxon>Glomerellales</taxon>
        <taxon>Glomerellaceae</taxon>
        <taxon>Colletotrichum</taxon>
        <taxon>Colletotrichum acutatum species complex</taxon>
    </lineage>
</organism>
<evidence type="ECO:0000313" key="2">
    <source>
        <dbReference type="Proteomes" id="UP001056436"/>
    </source>
</evidence>
<dbReference type="EMBL" id="SDAQ01000147">
    <property type="protein sequence ID" value="KAI3534233.1"/>
    <property type="molecule type" value="Genomic_DNA"/>
</dbReference>
<accession>A0A9P9X387</accession>
<dbReference type="AlphaFoldDB" id="A0A9P9X387"/>
<comment type="caution">
    <text evidence="1">The sequence shown here is derived from an EMBL/GenBank/DDBJ whole genome shotgun (WGS) entry which is preliminary data.</text>
</comment>
<name>A0A9P9X387_9PEZI</name>
<gene>
    <name evidence="1" type="ORF">CABS02_13311</name>
</gene>
<reference evidence="1" key="1">
    <citation type="submission" date="2019-01" db="EMBL/GenBank/DDBJ databases">
        <title>Colletotrichum abscissum LGMF1257.</title>
        <authorList>
            <person name="Baroncelli R."/>
        </authorList>
    </citation>
    <scope>NUCLEOTIDE SEQUENCE</scope>
    <source>
        <strain evidence="1">Ca142</strain>
    </source>
</reference>
<proteinExistence type="predicted"/>
<dbReference type="OrthoDB" id="10538892at2759"/>
<sequence length="130" mass="14262">MPLCLYHSVSIPRPSNIGQSAFCFRQSLEPVSCQRANSEPSSSSFHLSLLSLSLSLSPHPPSLLRLAHLPFITGTPDFLPHASVELSRQLQPYPRLLSICSAHSPPFRPFGWVLFAPRHSTHPGLVCAPT</sequence>
<evidence type="ECO:0000313" key="1">
    <source>
        <dbReference type="EMBL" id="KAI3534233.1"/>
    </source>
</evidence>
<dbReference type="Proteomes" id="UP001056436">
    <property type="component" value="Unassembled WGS sequence"/>
</dbReference>
<protein>
    <submittedName>
        <fullName evidence="1">Uncharacterized protein</fullName>
    </submittedName>
</protein>
<keyword evidence="2" id="KW-1185">Reference proteome</keyword>